<evidence type="ECO:0000313" key="2">
    <source>
        <dbReference type="Proteomes" id="UP000053144"/>
    </source>
</evidence>
<protein>
    <submittedName>
        <fullName evidence="1">Uncharacterized protein</fullName>
    </submittedName>
</protein>
<sequence length="94" mass="9873">MPDEEELMFILKATSKPEALFSPISSLGSGAVVVGRRGSSSLNQAQQRRSEGVLVAVEIAKASWFKAHSGWSVDSVAVAGEGGGDVVLREVSAW</sequence>
<dbReference type="EMBL" id="CM003374">
    <property type="protein sequence ID" value="KOM40974.1"/>
    <property type="molecule type" value="Genomic_DNA"/>
</dbReference>
<gene>
    <name evidence="1" type="ORF">LR48_Vigan04g117200</name>
</gene>
<reference evidence="2" key="1">
    <citation type="journal article" date="2015" name="Proc. Natl. Acad. Sci. U.S.A.">
        <title>Genome sequencing of adzuki bean (Vigna angularis) provides insight into high starch and low fat accumulation and domestication.</title>
        <authorList>
            <person name="Yang K."/>
            <person name="Tian Z."/>
            <person name="Chen C."/>
            <person name="Luo L."/>
            <person name="Zhao B."/>
            <person name="Wang Z."/>
            <person name="Yu L."/>
            <person name="Li Y."/>
            <person name="Sun Y."/>
            <person name="Li W."/>
            <person name="Chen Y."/>
            <person name="Li Y."/>
            <person name="Zhang Y."/>
            <person name="Ai D."/>
            <person name="Zhao J."/>
            <person name="Shang C."/>
            <person name="Ma Y."/>
            <person name="Wu B."/>
            <person name="Wang M."/>
            <person name="Gao L."/>
            <person name="Sun D."/>
            <person name="Zhang P."/>
            <person name="Guo F."/>
            <person name="Wang W."/>
            <person name="Li Y."/>
            <person name="Wang J."/>
            <person name="Varshney R.K."/>
            <person name="Wang J."/>
            <person name="Ling H.Q."/>
            <person name="Wan P."/>
        </authorList>
    </citation>
    <scope>NUCLEOTIDE SEQUENCE</scope>
    <source>
        <strain evidence="2">cv. Jingnong 6</strain>
    </source>
</reference>
<name>A0A0L9UEL6_PHAAN</name>
<dbReference type="AlphaFoldDB" id="A0A0L9UEL6"/>
<accession>A0A0L9UEL6</accession>
<dbReference type="Gramene" id="KOM40974">
    <property type="protein sequence ID" value="KOM40974"/>
    <property type="gene ID" value="LR48_Vigan04g117200"/>
</dbReference>
<dbReference type="Proteomes" id="UP000053144">
    <property type="component" value="Chromosome 4"/>
</dbReference>
<organism evidence="1 2">
    <name type="scientific">Phaseolus angularis</name>
    <name type="common">Azuki bean</name>
    <name type="synonym">Vigna angularis</name>
    <dbReference type="NCBI Taxonomy" id="3914"/>
    <lineage>
        <taxon>Eukaryota</taxon>
        <taxon>Viridiplantae</taxon>
        <taxon>Streptophyta</taxon>
        <taxon>Embryophyta</taxon>
        <taxon>Tracheophyta</taxon>
        <taxon>Spermatophyta</taxon>
        <taxon>Magnoliopsida</taxon>
        <taxon>eudicotyledons</taxon>
        <taxon>Gunneridae</taxon>
        <taxon>Pentapetalae</taxon>
        <taxon>rosids</taxon>
        <taxon>fabids</taxon>
        <taxon>Fabales</taxon>
        <taxon>Fabaceae</taxon>
        <taxon>Papilionoideae</taxon>
        <taxon>50 kb inversion clade</taxon>
        <taxon>NPAAA clade</taxon>
        <taxon>indigoferoid/millettioid clade</taxon>
        <taxon>Phaseoleae</taxon>
        <taxon>Vigna</taxon>
    </lineage>
</organism>
<proteinExistence type="predicted"/>
<evidence type="ECO:0000313" key="1">
    <source>
        <dbReference type="EMBL" id="KOM40974.1"/>
    </source>
</evidence>